<dbReference type="Gene3D" id="3.40.960.10">
    <property type="entry name" value="VSR Endonuclease"/>
    <property type="match status" value="1"/>
</dbReference>
<dbReference type="RefSeq" id="WP_073884569.1">
    <property type="nucleotide sequence ID" value="NZ_FAUH01000017.1"/>
</dbReference>
<organism evidence="1 2">
    <name type="scientific">Corynebacterium variabile</name>
    <dbReference type="NCBI Taxonomy" id="1727"/>
    <lineage>
        <taxon>Bacteria</taxon>
        <taxon>Bacillati</taxon>
        <taxon>Actinomycetota</taxon>
        <taxon>Actinomycetes</taxon>
        <taxon>Mycobacteriales</taxon>
        <taxon>Corynebacteriaceae</taxon>
        <taxon>Corynebacterium</taxon>
    </lineage>
</organism>
<evidence type="ECO:0000313" key="2">
    <source>
        <dbReference type="Proteomes" id="UP000182498"/>
    </source>
</evidence>
<dbReference type="OrthoDB" id="5181611at2"/>
<keyword evidence="2" id="KW-1185">Reference proteome</keyword>
<sequence length="384" mass="42656">MAHVVRQLPAHIIEAQENGLHTAGRGPWYCTRILPDHLPVRRQDLLASGTTRWVVDRDWTQVADGMMVENTCLPGLADARDLGAFPACMVTRVRALHQLHPTFIVSGWAAAPFHGLLYWADSAAVLLLAEGRSNGSDRTEIAKGSPLSPAIRPLPPGFDLERDTIAPDPLCPQMRVVTAPVALAQCLRSVLSGKHGWPVVEVDGLTDRQVRAVQLIDAFAQCSTVTWNQLEDAATGLISRRQLRRLSRLVAAGAESPRESELRLMVRDLLPAGHRWETQVEVGYREETSWRGTRDRTTFFDIGCRSLRIGLYYDGKHHDEEGQVEKDFEQLQDLTDGEWTVVRVNRTLMKNRPKLMRQLHNAIARAVAARQAAAAAQTAAQASK</sequence>
<accession>A0A0X2NND7</accession>
<reference evidence="2" key="1">
    <citation type="submission" date="2015-11" db="EMBL/GenBank/DDBJ databases">
        <authorList>
            <person name="Dugat-Bony E."/>
        </authorList>
    </citation>
    <scope>NUCLEOTIDE SEQUENCE [LARGE SCALE GENOMIC DNA]</scope>
    <source>
        <strain evidence="2">Mu292</strain>
    </source>
</reference>
<gene>
    <name evidence="1" type="ORF">CVAR292_02370</name>
</gene>
<evidence type="ECO:0000313" key="1">
    <source>
        <dbReference type="EMBL" id="CUU67017.1"/>
    </source>
</evidence>
<protein>
    <recommendedName>
        <fullName evidence="3">DUF559 domain-containing protein</fullName>
    </recommendedName>
</protein>
<evidence type="ECO:0008006" key="3">
    <source>
        <dbReference type="Google" id="ProtNLM"/>
    </source>
</evidence>
<name>A0A0X2NND7_9CORY</name>
<proteinExistence type="predicted"/>
<dbReference type="AlphaFoldDB" id="A0A0X2NND7"/>
<dbReference type="EMBL" id="FAUH01000017">
    <property type="protein sequence ID" value="CUU67017.1"/>
    <property type="molecule type" value="Genomic_DNA"/>
</dbReference>
<dbReference type="Proteomes" id="UP000182498">
    <property type="component" value="Unassembled WGS sequence"/>
</dbReference>